<dbReference type="EMBL" id="CP104013">
    <property type="protein sequence ID" value="UYP48082.1"/>
    <property type="molecule type" value="Genomic_DNA"/>
</dbReference>
<evidence type="ECO:0000313" key="2">
    <source>
        <dbReference type="Proteomes" id="UP001208689"/>
    </source>
</evidence>
<organism evidence="1 2">
    <name type="scientific">Candidatus Lokiarchaeum ossiferum</name>
    <dbReference type="NCBI Taxonomy" id="2951803"/>
    <lineage>
        <taxon>Archaea</taxon>
        <taxon>Promethearchaeati</taxon>
        <taxon>Promethearchaeota</taxon>
        <taxon>Promethearchaeia</taxon>
        <taxon>Promethearchaeales</taxon>
        <taxon>Promethearchaeaceae</taxon>
        <taxon>Candidatus Lokiarchaeum</taxon>
    </lineage>
</organism>
<evidence type="ECO:0000313" key="1">
    <source>
        <dbReference type="EMBL" id="UYP48082.1"/>
    </source>
</evidence>
<sequence>MSDSDLKKFLNHHISSYCHGNPRNISPKLVFIPIDENYDISQLIGNILTADQAKEWLVFNTTGSFHHQNEKLFPILQLIREILFIDDNLLTINAKLSDHERLPQIGKYLIPEFLQSIPNIEQLYKLIAEVSTEEEKEWILSNRNGTQLVDGLNNIPLRIQNSSKLYATILHVFNRVIKELFEVKGMIFIYNHLHKSDLNSLNWLEYSACGTLTESVPLFIIACYPEDLHPDFLDSWPKSAKYVQFIRSEPVHFIDLSSSKEISKESISDIEGKEVKKYSDAELIVRGVRKIYEHLIKNGIIPQ</sequence>
<accession>A0ABY6I0G9</accession>
<gene>
    <name evidence="1" type="ORF">NEF87_004367</name>
</gene>
<reference evidence="1" key="1">
    <citation type="submission" date="2022-09" db="EMBL/GenBank/DDBJ databases">
        <title>Actin cytoskeleton and complex cell architecture in an #Asgard archaeon.</title>
        <authorList>
            <person name="Ponce Toledo R.I."/>
            <person name="Schleper C."/>
            <person name="Rodrigues Oliveira T."/>
            <person name="Wollweber F."/>
            <person name="Xu J."/>
            <person name="Rittmann S."/>
            <person name="Klingl A."/>
            <person name="Pilhofer M."/>
        </authorList>
    </citation>
    <scope>NUCLEOTIDE SEQUENCE</scope>
    <source>
        <strain evidence="1">B-35</strain>
    </source>
</reference>
<protein>
    <submittedName>
        <fullName evidence="1">Uncharacterized protein</fullName>
    </submittedName>
</protein>
<name>A0ABY6I0G9_9ARCH</name>
<keyword evidence="2" id="KW-1185">Reference proteome</keyword>
<dbReference type="Proteomes" id="UP001208689">
    <property type="component" value="Chromosome"/>
</dbReference>
<proteinExistence type="predicted"/>